<dbReference type="InterPro" id="IPR036465">
    <property type="entry name" value="vWFA_dom_sf"/>
</dbReference>
<dbReference type="Pfam" id="PF07002">
    <property type="entry name" value="Copine"/>
    <property type="match status" value="1"/>
</dbReference>
<protein>
    <recommendedName>
        <fullName evidence="6">Copine</fullName>
    </recommendedName>
</protein>
<dbReference type="SUPFAM" id="SSF49562">
    <property type="entry name" value="C2 domain (Calcium/lipid-binding domain, CaLB)"/>
    <property type="match status" value="1"/>
</dbReference>
<dbReference type="GO" id="GO:0071277">
    <property type="term" value="P:cellular response to calcium ion"/>
    <property type="evidence" value="ECO:0007669"/>
    <property type="project" value="TreeGrafter"/>
</dbReference>
<dbReference type="Proteomes" id="UP000836788">
    <property type="component" value="Chromosome 12"/>
</dbReference>
<dbReference type="InterPro" id="IPR037768">
    <property type="entry name" value="C2B_Copine"/>
</dbReference>
<dbReference type="PROSITE" id="PS50234">
    <property type="entry name" value="VWFA"/>
    <property type="match status" value="1"/>
</dbReference>
<keyword evidence="2" id="KW-0677">Repeat</keyword>
<dbReference type="EMBL" id="OU594953">
    <property type="protein sequence ID" value="CAG9280046.1"/>
    <property type="molecule type" value="Genomic_DNA"/>
</dbReference>
<dbReference type="InterPro" id="IPR002035">
    <property type="entry name" value="VWF_A"/>
</dbReference>
<dbReference type="GO" id="GO:0005544">
    <property type="term" value="F:calcium-dependent phospholipid binding"/>
    <property type="evidence" value="ECO:0007669"/>
    <property type="project" value="InterPro"/>
</dbReference>
<feature type="domain" description="C2" evidence="3">
    <location>
        <begin position="158"/>
        <end position="298"/>
    </location>
</feature>
<dbReference type="PANTHER" id="PTHR10857">
    <property type="entry name" value="COPINE"/>
    <property type="match status" value="1"/>
</dbReference>
<accession>A0A8J9T8R1</accession>
<sequence length="610" mass="67621">MNLPPREASRDLTTSLRIRLFAANLPKQGRGLLNKQNPSAYAVVTSISTSDGYKVPSTDASFQRQGSFEGYRWGDTEIVNSRNPQWTRTIPLEYEYGSESYFYVHVLQSNCDGQAVHGHGSTKSLDSDAFSTSFGTALFEVSDVLGTRNTTKVKRLRSGGCVFCKIEPVQQGEAGMRVCLQVEARGLVIPHGNRRAWTSNSFYRKPDALFEIAKQHASNSEGAYVTVYRSTPAVNTLDPVWDAIDLDCGTLCNGNIDQHLRFSVLLQKQKGNRELIGLAETTLRHLLQQNSSYIGDTECANGGDNDPVEKYKELILQRNSSKLKQVGCLRIGGYELIPESTNRSLSLREVGSVEGTVLEIVDLAELSPIGIPSSATGFQHYIERDCEIKFCVAIDFTSSNGDPRFESSLHYQSPQTFNDYEETISSIGRSLSAYIRTEEFAVWGFGAKFDGKISHLFQCGPDPTVKGVDGILEAYKSVIQGGLTMSGPTVFCKALQAAAVRAKRDHEIMTPQTLSYTVLLVITDGNGDSLDETRRKLLVYNQLPLSVIFVGVGRSDFGQMYSFLQESTRESMNSSFVEFRKHQYNPAALGRVALCQLPDDLCAYMRRRGF</sequence>
<name>A0A8J9T8R1_PHATR</name>
<evidence type="ECO:0000259" key="3">
    <source>
        <dbReference type="PROSITE" id="PS50004"/>
    </source>
</evidence>
<dbReference type="InterPro" id="IPR010734">
    <property type="entry name" value="Copine_C"/>
</dbReference>
<gene>
    <name evidence="5" type="ORF">PTTT1_LOCUS12029</name>
</gene>
<evidence type="ECO:0000313" key="5">
    <source>
        <dbReference type="EMBL" id="CAG9280046.1"/>
    </source>
</evidence>
<dbReference type="PANTHER" id="PTHR10857:SF106">
    <property type="entry name" value="C2 DOMAIN-CONTAINING PROTEIN"/>
    <property type="match status" value="1"/>
</dbReference>
<evidence type="ECO:0000256" key="2">
    <source>
        <dbReference type="ARBA" id="ARBA00022737"/>
    </source>
</evidence>
<proteinExistence type="inferred from homology"/>
<evidence type="ECO:0000259" key="4">
    <source>
        <dbReference type="PROSITE" id="PS50234"/>
    </source>
</evidence>
<dbReference type="PROSITE" id="PS50004">
    <property type="entry name" value="C2"/>
    <property type="match status" value="1"/>
</dbReference>
<dbReference type="CDD" id="cd04047">
    <property type="entry name" value="C2B_Copine"/>
    <property type="match status" value="1"/>
</dbReference>
<comment type="similarity">
    <text evidence="1">Belongs to the copine family.</text>
</comment>
<organism evidence="5">
    <name type="scientific">Phaeodactylum tricornutum</name>
    <name type="common">Diatom</name>
    <dbReference type="NCBI Taxonomy" id="2850"/>
    <lineage>
        <taxon>Eukaryota</taxon>
        <taxon>Sar</taxon>
        <taxon>Stramenopiles</taxon>
        <taxon>Ochrophyta</taxon>
        <taxon>Bacillariophyta</taxon>
        <taxon>Bacillariophyceae</taxon>
        <taxon>Bacillariophycidae</taxon>
        <taxon>Naviculales</taxon>
        <taxon>Phaeodactylaceae</taxon>
        <taxon>Phaeodactylum</taxon>
    </lineage>
</organism>
<dbReference type="InterPro" id="IPR045052">
    <property type="entry name" value="Copine"/>
</dbReference>
<reference evidence="5" key="1">
    <citation type="submission" date="2022-02" db="EMBL/GenBank/DDBJ databases">
        <authorList>
            <person name="Giguere J D."/>
        </authorList>
    </citation>
    <scope>NUCLEOTIDE SEQUENCE</scope>
    <source>
        <strain evidence="5">CCAP 1055/1</strain>
    </source>
</reference>
<dbReference type="InterPro" id="IPR035892">
    <property type="entry name" value="C2_domain_sf"/>
</dbReference>
<dbReference type="AlphaFoldDB" id="A0A8J9T8R1"/>
<dbReference type="GO" id="GO:0005886">
    <property type="term" value="C:plasma membrane"/>
    <property type="evidence" value="ECO:0007669"/>
    <property type="project" value="TreeGrafter"/>
</dbReference>
<feature type="domain" description="VWFA" evidence="4">
    <location>
        <begin position="389"/>
        <end position="601"/>
    </location>
</feature>
<dbReference type="SUPFAM" id="SSF53300">
    <property type="entry name" value="vWA-like"/>
    <property type="match status" value="1"/>
</dbReference>
<dbReference type="InterPro" id="IPR000008">
    <property type="entry name" value="C2_dom"/>
</dbReference>
<evidence type="ECO:0008006" key="6">
    <source>
        <dbReference type="Google" id="ProtNLM"/>
    </source>
</evidence>
<evidence type="ECO:0000256" key="1">
    <source>
        <dbReference type="ARBA" id="ARBA00009048"/>
    </source>
</evidence>